<keyword evidence="5" id="KW-1185">Reference proteome</keyword>
<dbReference type="PANTHER" id="PTHR12634">
    <property type="entry name" value="SIT4 YEAST -ASSOCIATING PROTEIN-RELATED"/>
    <property type="match status" value="1"/>
</dbReference>
<dbReference type="GO" id="GO:0019903">
    <property type="term" value="F:protein phosphatase binding"/>
    <property type="evidence" value="ECO:0007669"/>
    <property type="project" value="InterPro"/>
</dbReference>
<name>A0A4S8JWL4_MUSBA</name>
<evidence type="ECO:0000313" key="5">
    <source>
        <dbReference type="Proteomes" id="UP000317650"/>
    </source>
</evidence>
<comment type="similarity">
    <text evidence="1">Belongs to the SAPS family.</text>
</comment>
<evidence type="ECO:0000313" key="4">
    <source>
        <dbReference type="EMBL" id="THU66664.1"/>
    </source>
</evidence>
<evidence type="ECO:0000256" key="3">
    <source>
        <dbReference type="SAM" id="MobiDB-lite"/>
    </source>
</evidence>
<dbReference type="STRING" id="52838.A0A4S8JWL4"/>
<evidence type="ECO:0000256" key="1">
    <source>
        <dbReference type="ARBA" id="ARBA00006180"/>
    </source>
</evidence>
<organism evidence="4 5">
    <name type="scientific">Musa balbisiana</name>
    <name type="common">Banana</name>
    <dbReference type="NCBI Taxonomy" id="52838"/>
    <lineage>
        <taxon>Eukaryota</taxon>
        <taxon>Viridiplantae</taxon>
        <taxon>Streptophyta</taxon>
        <taxon>Embryophyta</taxon>
        <taxon>Tracheophyta</taxon>
        <taxon>Spermatophyta</taxon>
        <taxon>Magnoliopsida</taxon>
        <taxon>Liliopsida</taxon>
        <taxon>Zingiberales</taxon>
        <taxon>Musaceae</taxon>
        <taxon>Musa</taxon>
    </lineage>
</organism>
<gene>
    <name evidence="4" type="ORF">C4D60_Mb05t16540</name>
</gene>
<dbReference type="Pfam" id="PF04499">
    <property type="entry name" value="SAPS"/>
    <property type="match status" value="1"/>
</dbReference>
<reference evidence="4 5" key="1">
    <citation type="journal article" date="2019" name="Nat. Plants">
        <title>Genome sequencing of Musa balbisiana reveals subgenome evolution and function divergence in polyploid bananas.</title>
        <authorList>
            <person name="Yao X."/>
        </authorList>
    </citation>
    <scope>NUCLEOTIDE SEQUENCE [LARGE SCALE GENOMIC DNA]</scope>
    <source>
        <strain evidence="5">cv. DH-PKW</strain>
        <tissue evidence="4">Leaves</tissue>
    </source>
</reference>
<evidence type="ECO:0000256" key="2">
    <source>
        <dbReference type="ARBA" id="ARBA00023306"/>
    </source>
</evidence>
<feature type="compositionally biased region" description="Low complexity" evidence="3">
    <location>
        <begin position="661"/>
        <end position="673"/>
    </location>
</feature>
<feature type="compositionally biased region" description="Polar residues" evidence="3">
    <location>
        <begin position="651"/>
        <end position="660"/>
    </location>
</feature>
<comment type="caution">
    <text evidence="4">The sequence shown here is derived from an EMBL/GenBank/DDBJ whole genome shotgun (WGS) entry which is preliminary data.</text>
</comment>
<dbReference type="PANTHER" id="PTHR12634:SF8">
    <property type="entry name" value="FIERY MOUNTAIN, ISOFORM D"/>
    <property type="match status" value="1"/>
</dbReference>
<accession>A0A4S8JWL4</accession>
<feature type="region of interest" description="Disordered" evidence="3">
    <location>
        <begin position="651"/>
        <end position="684"/>
    </location>
</feature>
<protein>
    <submittedName>
        <fullName evidence="4">Uncharacterized protein</fullName>
    </submittedName>
</protein>
<dbReference type="EMBL" id="PYDT01000003">
    <property type="protein sequence ID" value="THU66664.1"/>
    <property type="molecule type" value="Genomic_DNA"/>
</dbReference>
<keyword evidence="2" id="KW-0131">Cell cycle</keyword>
<proteinExistence type="inferred from homology"/>
<sequence>MFWRIPNLPASSPVEFILDKDSFTLEELLDEEEIIQECKALNTRLINFLRDRAQVEQLVQYIIEDPPEDADSKHSYKFPLIACEIFTCEIDVILKTLVEDEDLMNRLFSFLEPNHTHNSMLAGYFSKVVVCLMFRKTTSLMMYVQTHEAVFHHLVDLIGITSIMEILIHLVGADNHTYPNYMDIMHFVARIFGHALENSPSKSALVHTLSVCISLLDPKRSASAVSVHYLRSQHLHAPLSHVDSETLQAMLTQLDDLLKVLNVSSDVATLPTTYGGLHPPLGKHRLKVVEFISVLLEVGCEAAERELLRSGAIQIILDLFFKYPFNNSLHHHVENLLISCLESKNIAIVDHCFCECDIIAKFLQADKNPFFSIDSSAVTVPAPGRQPVRPGNIGHITRICNKLVQLGSNNDHIRSYLQESEEWIDWQTNVLRERNAVENVHHWACGRPTSLQERPRDSDEEELHDRDYDIAALANNLSQAFRYRVYENDDMDEDVYLDEGSTGVVISSLRLGGDNQSCLFTNSNWFAFDDESAMEPTNVTTLERMDDVNLNDTSYGGDSSDDEVVVGVEEFTKAEMPKNEYSGSGSGFMAHVTSREDASLSVLSTDVTKLNVADDVSLFRFDTDENEDLFGDQQLPEWVGWREASDIQVDGSTDVSTQSNSTETAVSTASVSTGGELGLEGPVSASESVELAKAEETTPCLFEEDAEFVGVDIEVRRAMNGEVGAIKRNLVKVPELPKPHEDETARLEFSKSHWRMEPEVGVVQE</sequence>
<dbReference type="InterPro" id="IPR007587">
    <property type="entry name" value="SAPS"/>
</dbReference>
<dbReference type="Proteomes" id="UP000317650">
    <property type="component" value="Chromosome 5"/>
</dbReference>
<dbReference type="GO" id="GO:0019888">
    <property type="term" value="F:protein phosphatase regulator activity"/>
    <property type="evidence" value="ECO:0007669"/>
    <property type="project" value="TreeGrafter"/>
</dbReference>
<dbReference type="AlphaFoldDB" id="A0A4S8JWL4"/>